<dbReference type="EMBL" id="NUYN01000012">
    <property type="protein sequence ID" value="PFN27464.1"/>
    <property type="molecule type" value="Genomic_DNA"/>
</dbReference>
<reference evidence="1 2" key="1">
    <citation type="submission" date="2017-09" db="EMBL/GenBank/DDBJ databases">
        <title>Large-scale bioinformatics analysis of Bacillus genomes uncovers conserved roles of natural products in bacterial physiology.</title>
        <authorList>
            <consortium name="Agbiome Team Llc"/>
            <person name="Bleich R.M."/>
            <person name="Grubbs K.J."/>
            <person name="Santa Maria K.C."/>
            <person name="Allen S.E."/>
            <person name="Farag S."/>
            <person name="Shank E.A."/>
            <person name="Bowers A."/>
        </authorList>
    </citation>
    <scope>NUCLEOTIDE SEQUENCE [LARGE SCALE GENOMIC DNA]</scope>
    <source>
        <strain evidence="1 2">AFS076905</strain>
    </source>
</reference>
<sequence>MMIFALPFLLLYNGQRGYNKTWTKYMFYVFYPVHIWMLYLIGQFV</sequence>
<dbReference type="InterPro" id="IPR008875">
    <property type="entry name" value="TraX"/>
</dbReference>
<protein>
    <recommendedName>
        <fullName evidence="3">TraX protein</fullName>
    </recommendedName>
</protein>
<dbReference type="AlphaFoldDB" id="A0A2A8RBX3"/>
<comment type="caution">
    <text evidence="1">The sequence shown here is derived from an EMBL/GenBank/DDBJ whole genome shotgun (WGS) entry which is preliminary data.</text>
</comment>
<dbReference type="Proteomes" id="UP000225182">
    <property type="component" value="Unassembled WGS sequence"/>
</dbReference>
<evidence type="ECO:0000313" key="2">
    <source>
        <dbReference type="Proteomes" id="UP000225182"/>
    </source>
</evidence>
<evidence type="ECO:0000313" key="1">
    <source>
        <dbReference type="EMBL" id="PFN27464.1"/>
    </source>
</evidence>
<gene>
    <name evidence="1" type="ORF">COJ50_08625</name>
</gene>
<accession>A0A2A8RBX3</accession>
<proteinExistence type="predicted"/>
<evidence type="ECO:0008006" key="3">
    <source>
        <dbReference type="Google" id="ProtNLM"/>
    </source>
</evidence>
<name>A0A2A8RBX3_BACCE</name>
<dbReference type="Pfam" id="PF05857">
    <property type="entry name" value="TraX"/>
    <property type="match status" value="1"/>
</dbReference>
<organism evidence="1 2">
    <name type="scientific">Bacillus cereus</name>
    <dbReference type="NCBI Taxonomy" id="1396"/>
    <lineage>
        <taxon>Bacteria</taxon>
        <taxon>Bacillati</taxon>
        <taxon>Bacillota</taxon>
        <taxon>Bacilli</taxon>
        <taxon>Bacillales</taxon>
        <taxon>Bacillaceae</taxon>
        <taxon>Bacillus</taxon>
        <taxon>Bacillus cereus group</taxon>
    </lineage>
</organism>